<protein>
    <recommendedName>
        <fullName evidence="8">Protein nucleotidyltransferase YdiU</fullName>
        <ecNumber evidence="8">2.7.7.-</ecNumber>
    </recommendedName>
    <alternativeName>
        <fullName evidence="8">Protein adenylyltransferase YdiU</fullName>
        <ecNumber evidence="8">2.7.7.108</ecNumber>
    </alternativeName>
    <alternativeName>
        <fullName evidence="8">Protein uridylyltransferase YdiU</fullName>
        <ecNumber evidence="8">2.7.7.-</ecNumber>
    </alternativeName>
</protein>
<comment type="catalytic activity">
    <reaction evidence="8">
        <text>L-histidyl-[protein] + UTP = N(tele)-(5'-uridylyl)-L-histidyl-[protein] + diphosphate</text>
        <dbReference type="Rhea" id="RHEA:83891"/>
        <dbReference type="Rhea" id="RHEA-COMP:9745"/>
        <dbReference type="Rhea" id="RHEA-COMP:20239"/>
        <dbReference type="ChEBI" id="CHEBI:29979"/>
        <dbReference type="ChEBI" id="CHEBI:33019"/>
        <dbReference type="ChEBI" id="CHEBI:46398"/>
        <dbReference type="ChEBI" id="CHEBI:233474"/>
    </reaction>
</comment>
<dbReference type="AlphaFoldDB" id="A0A0P1IU22"/>
<evidence type="ECO:0000256" key="7">
    <source>
        <dbReference type="ARBA" id="ARBA00022842"/>
    </source>
</evidence>
<gene>
    <name evidence="8" type="primary">ydiU</name>
    <name evidence="8" type="synonym">selO</name>
    <name evidence="9" type="ORF">TA5114_02970</name>
</gene>
<keyword evidence="8" id="KW-0464">Manganese</keyword>
<feature type="binding site" evidence="8">
    <location>
        <position position="122"/>
    </location>
    <ligand>
        <name>ATP</name>
        <dbReference type="ChEBI" id="CHEBI:30616"/>
    </ligand>
</feature>
<comment type="cofactor">
    <cofactor evidence="8">
        <name>Mg(2+)</name>
        <dbReference type="ChEBI" id="CHEBI:18420"/>
    </cofactor>
    <cofactor evidence="8">
        <name>Mn(2+)</name>
        <dbReference type="ChEBI" id="CHEBI:29035"/>
    </cofactor>
</comment>
<reference evidence="10" key="1">
    <citation type="submission" date="2015-09" db="EMBL/GenBank/DDBJ databases">
        <authorList>
            <person name="Rodrigo-Torres Lidia"/>
            <person name="Arahal R.David."/>
        </authorList>
    </citation>
    <scope>NUCLEOTIDE SEQUENCE [LARGE SCALE GENOMIC DNA]</scope>
    <source>
        <strain evidence="10">CECT 5114</strain>
    </source>
</reference>
<feature type="active site" description="Proton acceptor" evidence="8">
    <location>
        <position position="244"/>
    </location>
</feature>
<comment type="catalytic activity">
    <reaction evidence="8">
        <text>L-seryl-[protein] + ATP = 3-O-(5'-adenylyl)-L-seryl-[protein] + diphosphate</text>
        <dbReference type="Rhea" id="RHEA:58120"/>
        <dbReference type="Rhea" id="RHEA-COMP:9863"/>
        <dbReference type="Rhea" id="RHEA-COMP:15073"/>
        <dbReference type="ChEBI" id="CHEBI:29999"/>
        <dbReference type="ChEBI" id="CHEBI:30616"/>
        <dbReference type="ChEBI" id="CHEBI:33019"/>
        <dbReference type="ChEBI" id="CHEBI:142516"/>
        <dbReference type="EC" id="2.7.7.108"/>
    </reaction>
</comment>
<evidence type="ECO:0000256" key="5">
    <source>
        <dbReference type="ARBA" id="ARBA00022741"/>
    </source>
</evidence>
<dbReference type="EC" id="2.7.7.108" evidence="8"/>
<sequence>MTLHIPFANTYGTLPAQLFTRMQPTSVTQPSLIAFNETLASELGISATSDTEELARIFGGNALPDGADPMAQLYSGHQFGHWNPQLGDGRALLLGDVETPEGRFDIQLKGSGPTVYSRNGDGRAWLGPVLREYVVSEAMHALGVPTTRALAAVATGESVYRETALPGAVITRVASSHIRVGTFQAMSARQDMEGLKALFEHAVERHYPNATDPLSFLKAVIAAQTKLVSKWMSLGFIHGVMNTDNCAISGETIDYGPCAFMDAFHPMQVFSSIDRNGRYAYGSQPDIIVWNMAQLATSLIPLMPDAEQAVEVFTEAVHAMPKMLHDAWLTEFRAKIGISTPHADDGALIQNLLAILAEEKADFTNSFRALADNIANPPLDQSEDFKAWQTRWRKRIENENDPEALMRATNPFVIPRNHQIEAMIQAAVDGDYALFHKLNDVLATPYETSTDALPYTTPPTEDERVKATFCGT</sequence>
<comment type="catalytic activity">
    <reaction evidence="8">
        <text>L-threonyl-[protein] + ATP = 3-O-(5'-adenylyl)-L-threonyl-[protein] + diphosphate</text>
        <dbReference type="Rhea" id="RHEA:54292"/>
        <dbReference type="Rhea" id="RHEA-COMP:11060"/>
        <dbReference type="Rhea" id="RHEA-COMP:13847"/>
        <dbReference type="ChEBI" id="CHEBI:30013"/>
        <dbReference type="ChEBI" id="CHEBI:30616"/>
        <dbReference type="ChEBI" id="CHEBI:33019"/>
        <dbReference type="ChEBI" id="CHEBI:138113"/>
        <dbReference type="EC" id="2.7.7.108"/>
    </reaction>
</comment>
<dbReference type="NCBIfam" id="NF000658">
    <property type="entry name" value="PRK00029.1"/>
    <property type="match status" value="1"/>
</dbReference>
<comment type="catalytic activity">
    <reaction evidence="8">
        <text>L-tyrosyl-[protein] + UTP = O-(5'-uridylyl)-L-tyrosyl-[protein] + diphosphate</text>
        <dbReference type="Rhea" id="RHEA:83887"/>
        <dbReference type="Rhea" id="RHEA-COMP:10136"/>
        <dbReference type="Rhea" id="RHEA-COMP:20238"/>
        <dbReference type="ChEBI" id="CHEBI:33019"/>
        <dbReference type="ChEBI" id="CHEBI:46398"/>
        <dbReference type="ChEBI" id="CHEBI:46858"/>
        <dbReference type="ChEBI" id="CHEBI:90602"/>
    </reaction>
</comment>
<comment type="function">
    <text evidence="8">Nucleotidyltransferase involved in the post-translational modification of proteins. It can catalyze the addition of adenosine monophosphate (AMP) or uridine monophosphate (UMP) to a protein, resulting in modifications known as AMPylation and UMPylation.</text>
</comment>
<comment type="catalytic activity">
    <reaction evidence="8">
        <text>L-seryl-[protein] + UTP = O-(5'-uridylyl)-L-seryl-[protein] + diphosphate</text>
        <dbReference type="Rhea" id="RHEA:64604"/>
        <dbReference type="Rhea" id="RHEA-COMP:9863"/>
        <dbReference type="Rhea" id="RHEA-COMP:16635"/>
        <dbReference type="ChEBI" id="CHEBI:29999"/>
        <dbReference type="ChEBI" id="CHEBI:33019"/>
        <dbReference type="ChEBI" id="CHEBI:46398"/>
        <dbReference type="ChEBI" id="CHEBI:156051"/>
    </reaction>
</comment>
<feature type="binding site" evidence="8">
    <location>
        <position position="254"/>
    </location>
    <ligand>
        <name>ATP</name>
        <dbReference type="ChEBI" id="CHEBI:30616"/>
    </ligand>
</feature>
<dbReference type="STRING" id="1715691.TA5113_03032"/>
<evidence type="ECO:0000256" key="8">
    <source>
        <dbReference type="HAMAP-Rule" id="MF_00692"/>
    </source>
</evidence>
<feature type="binding site" evidence="8">
    <location>
        <position position="87"/>
    </location>
    <ligand>
        <name>ATP</name>
        <dbReference type="ChEBI" id="CHEBI:30616"/>
    </ligand>
</feature>
<feature type="binding site" evidence="8">
    <location>
        <position position="179"/>
    </location>
    <ligand>
        <name>ATP</name>
        <dbReference type="ChEBI" id="CHEBI:30616"/>
    </ligand>
</feature>
<dbReference type="GO" id="GO:0000287">
    <property type="term" value="F:magnesium ion binding"/>
    <property type="evidence" value="ECO:0007669"/>
    <property type="project" value="UniProtKB-UniRule"/>
</dbReference>
<evidence type="ECO:0000256" key="4">
    <source>
        <dbReference type="ARBA" id="ARBA00022723"/>
    </source>
</evidence>
<organism evidence="9 10">
    <name type="scientific">Cognatishimia activa</name>
    <dbReference type="NCBI Taxonomy" id="1715691"/>
    <lineage>
        <taxon>Bacteria</taxon>
        <taxon>Pseudomonadati</taxon>
        <taxon>Pseudomonadota</taxon>
        <taxon>Alphaproteobacteria</taxon>
        <taxon>Rhodobacterales</taxon>
        <taxon>Paracoccaceae</taxon>
        <taxon>Cognatishimia</taxon>
    </lineage>
</organism>
<dbReference type="PANTHER" id="PTHR32057">
    <property type="entry name" value="PROTEIN ADENYLYLTRANSFERASE SELO, MITOCHONDRIAL"/>
    <property type="match status" value="1"/>
</dbReference>
<feature type="binding site" evidence="8">
    <location>
        <position position="172"/>
    </location>
    <ligand>
        <name>ATP</name>
        <dbReference type="ChEBI" id="CHEBI:30616"/>
    </ligand>
</feature>
<feature type="binding site" evidence="8">
    <location>
        <position position="121"/>
    </location>
    <ligand>
        <name>ATP</name>
        <dbReference type="ChEBI" id="CHEBI:30616"/>
    </ligand>
</feature>
<feature type="binding site" evidence="8">
    <location>
        <position position="254"/>
    </location>
    <ligand>
        <name>Mg(2+)</name>
        <dbReference type="ChEBI" id="CHEBI:18420"/>
    </ligand>
</feature>
<feature type="binding site" evidence="8">
    <location>
        <position position="245"/>
    </location>
    <ligand>
        <name>Mg(2+)</name>
        <dbReference type="ChEBI" id="CHEBI:18420"/>
    </ligand>
</feature>
<keyword evidence="7 8" id="KW-0460">Magnesium</keyword>
<dbReference type="RefSeq" id="WP_058316050.1">
    <property type="nucleotide sequence ID" value="NZ_CYTO01000024.1"/>
</dbReference>
<dbReference type="GO" id="GO:0005524">
    <property type="term" value="F:ATP binding"/>
    <property type="evidence" value="ECO:0007669"/>
    <property type="project" value="UniProtKB-UniRule"/>
</dbReference>
<keyword evidence="5 8" id="KW-0547">Nucleotide-binding</keyword>
<dbReference type="GO" id="GO:0070733">
    <property type="term" value="F:AMPylase activity"/>
    <property type="evidence" value="ECO:0007669"/>
    <property type="project" value="UniProtKB-EC"/>
</dbReference>
<dbReference type="OrthoDB" id="9776281at2"/>
<evidence type="ECO:0000256" key="1">
    <source>
        <dbReference type="ARBA" id="ARBA00009747"/>
    </source>
</evidence>
<name>A0A0P1IU22_9RHOB</name>
<feature type="binding site" evidence="8">
    <location>
        <position position="90"/>
    </location>
    <ligand>
        <name>ATP</name>
        <dbReference type="ChEBI" id="CHEBI:30616"/>
    </ligand>
</feature>
<accession>A0A0P1IU22</accession>
<keyword evidence="2 8" id="KW-0808">Transferase</keyword>
<keyword evidence="4 8" id="KW-0479">Metal-binding</keyword>
<proteinExistence type="inferred from homology"/>
<dbReference type="EMBL" id="CYUE01000021">
    <property type="protein sequence ID" value="CUK27148.1"/>
    <property type="molecule type" value="Genomic_DNA"/>
</dbReference>
<dbReference type="HAMAP" id="MF_00692">
    <property type="entry name" value="SelO"/>
    <property type="match status" value="1"/>
</dbReference>
<evidence type="ECO:0000313" key="9">
    <source>
        <dbReference type="EMBL" id="CUK27148.1"/>
    </source>
</evidence>
<dbReference type="GO" id="GO:0030145">
    <property type="term" value="F:manganese ion binding"/>
    <property type="evidence" value="ECO:0007669"/>
    <property type="project" value="UniProtKB-UniRule"/>
</dbReference>
<evidence type="ECO:0000313" key="10">
    <source>
        <dbReference type="Proteomes" id="UP000051184"/>
    </source>
</evidence>
<keyword evidence="6 8" id="KW-0067">ATP-binding</keyword>
<dbReference type="Pfam" id="PF02696">
    <property type="entry name" value="SelO"/>
    <property type="match status" value="1"/>
</dbReference>
<evidence type="ECO:0000256" key="6">
    <source>
        <dbReference type="ARBA" id="ARBA00022840"/>
    </source>
</evidence>
<dbReference type="Proteomes" id="UP000051184">
    <property type="component" value="Unassembled WGS sequence"/>
</dbReference>
<comment type="catalytic activity">
    <reaction evidence="8">
        <text>L-tyrosyl-[protein] + ATP = O-(5'-adenylyl)-L-tyrosyl-[protein] + diphosphate</text>
        <dbReference type="Rhea" id="RHEA:54288"/>
        <dbReference type="Rhea" id="RHEA-COMP:10136"/>
        <dbReference type="Rhea" id="RHEA-COMP:13846"/>
        <dbReference type="ChEBI" id="CHEBI:30616"/>
        <dbReference type="ChEBI" id="CHEBI:33019"/>
        <dbReference type="ChEBI" id="CHEBI:46858"/>
        <dbReference type="ChEBI" id="CHEBI:83624"/>
        <dbReference type="EC" id="2.7.7.108"/>
    </reaction>
</comment>
<dbReference type="InterPro" id="IPR003846">
    <property type="entry name" value="SelO"/>
</dbReference>
<feature type="binding site" evidence="8">
    <location>
        <position position="109"/>
    </location>
    <ligand>
        <name>ATP</name>
        <dbReference type="ChEBI" id="CHEBI:30616"/>
    </ligand>
</feature>
<feature type="binding site" evidence="8">
    <location>
        <position position="89"/>
    </location>
    <ligand>
        <name>ATP</name>
        <dbReference type="ChEBI" id="CHEBI:30616"/>
    </ligand>
</feature>
<comment type="similarity">
    <text evidence="1 8">Belongs to the SELO family.</text>
</comment>
<evidence type="ECO:0000256" key="2">
    <source>
        <dbReference type="ARBA" id="ARBA00022679"/>
    </source>
</evidence>
<dbReference type="PANTHER" id="PTHR32057:SF14">
    <property type="entry name" value="PROTEIN ADENYLYLTRANSFERASE SELO, MITOCHONDRIAL"/>
    <property type="match status" value="1"/>
</dbReference>
<keyword evidence="3 8" id="KW-0548">Nucleotidyltransferase</keyword>
<dbReference type="EC" id="2.7.7.-" evidence="8"/>
<evidence type="ECO:0000256" key="3">
    <source>
        <dbReference type="ARBA" id="ARBA00022695"/>
    </source>
</evidence>
<keyword evidence="10" id="KW-1185">Reference proteome</keyword>